<feature type="non-terminal residue" evidence="2">
    <location>
        <position position="1"/>
    </location>
</feature>
<dbReference type="Gene3D" id="3.30.420.10">
    <property type="entry name" value="Ribonuclease H-like superfamily/Ribonuclease H"/>
    <property type="match status" value="1"/>
</dbReference>
<gene>
    <name evidence="2" type="ORF">Cvel_15295</name>
</gene>
<sequence length="428" mass="46967">QRQIRKRSSRVGADKRAFSSLNRAVESHEVPAILSLSESASLGEDMRVPSEEIGEEGENETPSKSVYANSGLTLYNCRGEKVVGADGGPPCLKEPRRTRRSLQRDLLGRVVEDNGVFGEALPERADMWTGERATDTLLKMLRTARTPLSPLRYMRESDTRRVSPSPSWSSTEIESSDCDSSFLSDYSSLVPSLSKGSLLGIPPTVENSEPNFDTPTERVIEEILEASRASQTKESQKGSAAFSLSQYGGDNVVGVDCEGDEVAIVSLCGRVLMSSRSRDFQGLAREARRMLMEDCKKEVDHSFEEVGSAARPIVVGFDLVQDLKALGLETAVGSHRRVDVRERLQKFCAEEADDLDCQFSVGASALKNDEKSRNKESNKKRCASISLERATAALLGVRIQQRCFHSALEDAAATLCLLRALEPRRGLS</sequence>
<protein>
    <submittedName>
        <fullName evidence="2">Uncharacterized protein</fullName>
    </submittedName>
</protein>
<feature type="region of interest" description="Disordered" evidence="1">
    <location>
        <begin position="43"/>
        <end position="66"/>
    </location>
</feature>
<name>A0A0G4F5D4_9ALVE</name>
<evidence type="ECO:0000313" key="2">
    <source>
        <dbReference type="EMBL" id="CEM07689.1"/>
    </source>
</evidence>
<dbReference type="EMBL" id="CDMZ01000136">
    <property type="protein sequence ID" value="CEM07689.1"/>
    <property type="molecule type" value="Genomic_DNA"/>
</dbReference>
<organism evidence="2">
    <name type="scientific">Chromera velia CCMP2878</name>
    <dbReference type="NCBI Taxonomy" id="1169474"/>
    <lineage>
        <taxon>Eukaryota</taxon>
        <taxon>Sar</taxon>
        <taxon>Alveolata</taxon>
        <taxon>Colpodellida</taxon>
        <taxon>Chromeraceae</taxon>
        <taxon>Chromera</taxon>
    </lineage>
</organism>
<feature type="compositionally biased region" description="Low complexity" evidence="1">
    <location>
        <begin position="163"/>
        <end position="173"/>
    </location>
</feature>
<dbReference type="GO" id="GO:0003676">
    <property type="term" value="F:nucleic acid binding"/>
    <property type="evidence" value="ECO:0007669"/>
    <property type="project" value="InterPro"/>
</dbReference>
<proteinExistence type="predicted"/>
<dbReference type="VEuPathDB" id="CryptoDB:Cvel_15295"/>
<evidence type="ECO:0000256" key="1">
    <source>
        <dbReference type="SAM" id="MobiDB-lite"/>
    </source>
</evidence>
<dbReference type="AlphaFoldDB" id="A0A0G4F5D4"/>
<dbReference type="InterPro" id="IPR036397">
    <property type="entry name" value="RNaseH_sf"/>
</dbReference>
<accession>A0A0G4F5D4</accession>
<feature type="region of interest" description="Disordered" evidence="1">
    <location>
        <begin position="155"/>
        <end position="176"/>
    </location>
</feature>
<reference evidence="2" key="1">
    <citation type="submission" date="2014-11" db="EMBL/GenBank/DDBJ databases">
        <authorList>
            <person name="Otto D Thomas"/>
            <person name="Naeem Raeece"/>
        </authorList>
    </citation>
    <scope>NUCLEOTIDE SEQUENCE</scope>
</reference>